<evidence type="ECO:0000313" key="1">
    <source>
        <dbReference type="EMBL" id="QTD38668.1"/>
    </source>
</evidence>
<dbReference type="EMBL" id="CP071795">
    <property type="protein sequence ID" value="QTD38668.1"/>
    <property type="molecule type" value="Genomic_DNA"/>
</dbReference>
<reference evidence="1 2" key="1">
    <citation type="submission" date="2021-03" db="EMBL/GenBank/DDBJ databases">
        <title>Complete genome of Polaribacter_sp.G4M1.</title>
        <authorList>
            <person name="Jeong S.W."/>
            <person name="Bae J.W."/>
        </authorList>
    </citation>
    <scope>NUCLEOTIDE SEQUENCE [LARGE SCALE GENOMIC DNA]</scope>
    <source>
        <strain evidence="1 2">G4M1</strain>
    </source>
</reference>
<evidence type="ECO:0000313" key="2">
    <source>
        <dbReference type="Proteomes" id="UP000663935"/>
    </source>
</evidence>
<sequence length="134" mass="14357">MAGLANIESEMKLGGGAQFWVYLSPQNNTVDVVKGWQVKFSQGNWSDSITSENPTKQIKTPNLSGNFTIELTALNHSTNPPTRVNIPAQAGSENVIGCNSNCASFVGIVANEKPLLGGVNAQFWTTWDAICSRG</sequence>
<gene>
    <name evidence="1" type="ORF">JL193_05185</name>
</gene>
<keyword evidence="2" id="KW-1185">Reference proteome</keyword>
<protein>
    <recommendedName>
        <fullName evidence="3">CBM2 domain-containing protein</fullName>
    </recommendedName>
</protein>
<accession>A0ABX7T0R1</accession>
<dbReference type="Proteomes" id="UP000663935">
    <property type="component" value="Chromosome"/>
</dbReference>
<dbReference type="RefSeq" id="WP_207972792.1">
    <property type="nucleotide sequence ID" value="NZ_CP071795.1"/>
</dbReference>
<organism evidence="1 2">
    <name type="scientific">Polaribacter batillariae</name>
    <dbReference type="NCBI Taxonomy" id="2808900"/>
    <lineage>
        <taxon>Bacteria</taxon>
        <taxon>Pseudomonadati</taxon>
        <taxon>Bacteroidota</taxon>
        <taxon>Flavobacteriia</taxon>
        <taxon>Flavobacteriales</taxon>
        <taxon>Flavobacteriaceae</taxon>
    </lineage>
</organism>
<evidence type="ECO:0008006" key="3">
    <source>
        <dbReference type="Google" id="ProtNLM"/>
    </source>
</evidence>
<proteinExistence type="predicted"/>
<name>A0ABX7T0R1_9FLAO</name>